<gene>
    <name evidence="6" type="ORF">FQP90_04340</name>
</gene>
<dbReference type="EMBL" id="VNFK01000003">
    <property type="protein sequence ID" value="TVU65442.1"/>
    <property type="molecule type" value="Genomic_DNA"/>
</dbReference>
<feature type="domain" description="HTH lysR-type" evidence="5">
    <location>
        <begin position="18"/>
        <end position="75"/>
    </location>
</feature>
<keyword evidence="3" id="KW-0238">DNA-binding</keyword>
<sequence length="332" mass="36269">MVSDARNPVEPDHHQLIQLLPLLPVLAELGRTEHMTETAEILGVPQSTVSRAVARASAIVGMDLLIRDGRGIRLTPAARTLLPYIEAALEDFQAGLDRVRHESDVVRGRIGVSFQHTFGEATLPLLISAFRGRHPHAVFDLWQGPRDDCLKQLANGDMDFALIAPIAPEGRGIRSLPLYREPLRVVLHYRHPLAGRPSIHLSELRHEPYITLPEGVGLRALGEGLLREAGFRPRIAFEVQESTSARGLVSAGLGFSILPPAGPGSGTGQFLPEAELGLVEVAIESELAFRQIGIAWRERSFEPDAVRLFRELVVTEGGELLAELVRARAGTP</sequence>
<dbReference type="PANTHER" id="PTHR30346">
    <property type="entry name" value="TRANSCRIPTIONAL DUAL REGULATOR HCAR-RELATED"/>
    <property type="match status" value="1"/>
</dbReference>
<evidence type="ECO:0000256" key="4">
    <source>
        <dbReference type="ARBA" id="ARBA00023163"/>
    </source>
</evidence>
<evidence type="ECO:0000313" key="6">
    <source>
        <dbReference type="EMBL" id="TVU65442.1"/>
    </source>
</evidence>
<proteinExistence type="inferred from homology"/>
<accession>A0A558H8J4</accession>
<comment type="caution">
    <text evidence="6">The sequence shown here is derived from an EMBL/GenBank/DDBJ whole genome shotgun (WGS) entry which is preliminary data.</text>
</comment>
<dbReference type="InterPro" id="IPR000847">
    <property type="entry name" value="LysR_HTH_N"/>
</dbReference>
<dbReference type="OrthoDB" id="9803735at2"/>
<dbReference type="Proteomes" id="UP000316500">
    <property type="component" value="Unassembled WGS sequence"/>
</dbReference>
<organism evidence="6 7">
    <name type="scientific">Paenarthrobacter nitroguajacolicus</name>
    <name type="common">Arthrobacter nitroguajacolicus</name>
    <dbReference type="NCBI Taxonomy" id="211146"/>
    <lineage>
        <taxon>Bacteria</taxon>
        <taxon>Bacillati</taxon>
        <taxon>Actinomycetota</taxon>
        <taxon>Actinomycetes</taxon>
        <taxon>Micrococcales</taxon>
        <taxon>Micrococcaceae</taxon>
        <taxon>Paenarthrobacter</taxon>
    </lineage>
</organism>
<dbReference type="AlphaFoldDB" id="A0A558H8J4"/>
<dbReference type="GO" id="GO:0032993">
    <property type="term" value="C:protein-DNA complex"/>
    <property type="evidence" value="ECO:0007669"/>
    <property type="project" value="TreeGrafter"/>
</dbReference>
<dbReference type="SUPFAM" id="SSF53850">
    <property type="entry name" value="Periplasmic binding protein-like II"/>
    <property type="match status" value="1"/>
</dbReference>
<evidence type="ECO:0000259" key="5">
    <source>
        <dbReference type="PROSITE" id="PS50931"/>
    </source>
</evidence>
<reference evidence="6 7" key="1">
    <citation type="submission" date="2019-07" db="EMBL/GenBank/DDBJ databases">
        <title>Diversity of Bacteria from Kongsfjorden, Arctic.</title>
        <authorList>
            <person name="Yu Y."/>
        </authorList>
    </citation>
    <scope>NUCLEOTIDE SEQUENCE [LARGE SCALE GENOMIC DNA]</scope>
    <source>
        <strain evidence="6 7">SM1928</strain>
    </source>
</reference>
<dbReference type="Pfam" id="PF03466">
    <property type="entry name" value="LysR_substrate"/>
    <property type="match status" value="1"/>
</dbReference>
<evidence type="ECO:0000313" key="7">
    <source>
        <dbReference type="Proteomes" id="UP000316500"/>
    </source>
</evidence>
<name>A0A558H8J4_PAENT</name>
<dbReference type="CDD" id="cd08434">
    <property type="entry name" value="PBP2_GltC_like"/>
    <property type="match status" value="1"/>
</dbReference>
<dbReference type="Pfam" id="PF00126">
    <property type="entry name" value="HTH_1"/>
    <property type="match status" value="1"/>
</dbReference>
<dbReference type="Gene3D" id="3.40.190.290">
    <property type="match status" value="1"/>
</dbReference>
<dbReference type="PANTHER" id="PTHR30346:SF28">
    <property type="entry name" value="HTH-TYPE TRANSCRIPTIONAL REGULATOR CYNR"/>
    <property type="match status" value="1"/>
</dbReference>
<comment type="similarity">
    <text evidence="1">Belongs to the LysR transcriptional regulatory family.</text>
</comment>
<evidence type="ECO:0000256" key="3">
    <source>
        <dbReference type="ARBA" id="ARBA00023125"/>
    </source>
</evidence>
<dbReference type="InterPro" id="IPR036390">
    <property type="entry name" value="WH_DNA-bd_sf"/>
</dbReference>
<dbReference type="InterPro" id="IPR005119">
    <property type="entry name" value="LysR_subst-bd"/>
</dbReference>
<dbReference type="Gene3D" id="1.10.10.10">
    <property type="entry name" value="Winged helix-like DNA-binding domain superfamily/Winged helix DNA-binding domain"/>
    <property type="match status" value="1"/>
</dbReference>
<evidence type="ECO:0000256" key="1">
    <source>
        <dbReference type="ARBA" id="ARBA00009437"/>
    </source>
</evidence>
<dbReference type="InterPro" id="IPR036388">
    <property type="entry name" value="WH-like_DNA-bd_sf"/>
</dbReference>
<dbReference type="GO" id="GO:0003677">
    <property type="term" value="F:DNA binding"/>
    <property type="evidence" value="ECO:0007669"/>
    <property type="project" value="UniProtKB-KW"/>
</dbReference>
<dbReference type="GO" id="GO:0003700">
    <property type="term" value="F:DNA-binding transcription factor activity"/>
    <property type="evidence" value="ECO:0007669"/>
    <property type="project" value="InterPro"/>
</dbReference>
<dbReference type="PROSITE" id="PS50931">
    <property type="entry name" value="HTH_LYSR"/>
    <property type="match status" value="1"/>
</dbReference>
<dbReference type="SUPFAM" id="SSF46785">
    <property type="entry name" value="Winged helix' DNA-binding domain"/>
    <property type="match status" value="1"/>
</dbReference>
<evidence type="ECO:0000256" key="2">
    <source>
        <dbReference type="ARBA" id="ARBA00023015"/>
    </source>
</evidence>
<protein>
    <submittedName>
        <fullName evidence="6">LysR family transcriptional regulator</fullName>
    </submittedName>
</protein>
<keyword evidence="2" id="KW-0805">Transcription regulation</keyword>
<keyword evidence="4" id="KW-0804">Transcription</keyword>